<gene>
    <name evidence="1" type="ORF">NM688_g3290</name>
</gene>
<evidence type="ECO:0000313" key="2">
    <source>
        <dbReference type="Proteomes" id="UP001148662"/>
    </source>
</evidence>
<comment type="caution">
    <text evidence="1">The sequence shown here is derived from an EMBL/GenBank/DDBJ whole genome shotgun (WGS) entry which is preliminary data.</text>
</comment>
<organism evidence="1 2">
    <name type="scientific">Phlebia brevispora</name>
    <dbReference type="NCBI Taxonomy" id="194682"/>
    <lineage>
        <taxon>Eukaryota</taxon>
        <taxon>Fungi</taxon>
        <taxon>Dikarya</taxon>
        <taxon>Basidiomycota</taxon>
        <taxon>Agaricomycotina</taxon>
        <taxon>Agaricomycetes</taxon>
        <taxon>Polyporales</taxon>
        <taxon>Meruliaceae</taxon>
        <taxon>Phlebia</taxon>
    </lineage>
</organism>
<reference evidence="1" key="1">
    <citation type="submission" date="2022-07" db="EMBL/GenBank/DDBJ databases">
        <title>Genome Sequence of Phlebia brevispora.</title>
        <authorList>
            <person name="Buettner E."/>
        </authorList>
    </citation>
    <scope>NUCLEOTIDE SEQUENCE</scope>
    <source>
        <strain evidence="1">MPL23</strain>
    </source>
</reference>
<evidence type="ECO:0000313" key="1">
    <source>
        <dbReference type="EMBL" id="KAJ3554080.1"/>
    </source>
</evidence>
<accession>A0ACC1T683</accession>
<sequence>MSATEAAPRKKRTTENAKRTPEDDHRRKRRNRTTQSCLNCHTSKRMCDRKRPCGRCTQLGLTGLCVYEVDDPNQRHDNVDEKTRLQKRVAELESVIRELKNKPHPRWAQTGKNEGTQKSSKSNSPSPSRYPSEDAPPSPSGPVVHLHPPTAPSSCRASPIDTTMSGSSSSSYSSPSPLGTPSPLALTPIDIAGDSAYDFASLLSTCYPEGAGLDGALDSIFDGLMHSEGLDRLAGADSCSGGHASGHCGCLSDTSSYNVVLELSLRLRRAAETLGHFPKHRTHPDCPIHQRIAELDRCTTEALGSVNSSASALSPYANSSHAGLSASSGAPFPLHLHQMDSCAPILSGTISPQSLHAAVRPSWAASSPYPTPPSEDTFMSWEPHRRPAEWSP</sequence>
<proteinExistence type="predicted"/>
<name>A0ACC1T683_9APHY</name>
<protein>
    <submittedName>
        <fullName evidence="1">Uncharacterized protein</fullName>
    </submittedName>
</protein>
<dbReference type="Proteomes" id="UP001148662">
    <property type="component" value="Unassembled WGS sequence"/>
</dbReference>
<dbReference type="EMBL" id="JANHOG010000466">
    <property type="protein sequence ID" value="KAJ3554080.1"/>
    <property type="molecule type" value="Genomic_DNA"/>
</dbReference>
<keyword evidence="2" id="KW-1185">Reference proteome</keyword>